<dbReference type="Proteomes" id="UP000265520">
    <property type="component" value="Unassembled WGS sequence"/>
</dbReference>
<evidence type="ECO:0000313" key="1">
    <source>
        <dbReference type="EMBL" id="MCI83459.1"/>
    </source>
</evidence>
<feature type="non-terminal residue" evidence="1">
    <location>
        <position position="14"/>
    </location>
</feature>
<organism evidence="1 2">
    <name type="scientific">Trifolium medium</name>
    <dbReference type="NCBI Taxonomy" id="97028"/>
    <lineage>
        <taxon>Eukaryota</taxon>
        <taxon>Viridiplantae</taxon>
        <taxon>Streptophyta</taxon>
        <taxon>Embryophyta</taxon>
        <taxon>Tracheophyta</taxon>
        <taxon>Spermatophyta</taxon>
        <taxon>Magnoliopsida</taxon>
        <taxon>eudicotyledons</taxon>
        <taxon>Gunneridae</taxon>
        <taxon>Pentapetalae</taxon>
        <taxon>rosids</taxon>
        <taxon>fabids</taxon>
        <taxon>Fabales</taxon>
        <taxon>Fabaceae</taxon>
        <taxon>Papilionoideae</taxon>
        <taxon>50 kb inversion clade</taxon>
        <taxon>NPAAA clade</taxon>
        <taxon>Hologalegina</taxon>
        <taxon>IRL clade</taxon>
        <taxon>Trifolieae</taxon>
        <taxon>Trifolium</taxon>
    </lineage>
</organism>
<reference evidence="1 2" key="1">
    <citation type="journal article" date="2018" name="Front. Plant Sci.">
        <title>Red Clover (Trifolium pratense) and Zigzag Clover (T. medium) - A Picture of Genomic Similarities and Differences.</title>
        <authorList>
            <person name="Dluhosova J."/>
            <person name="Istvanek J."/>
            <person name="Nedelnik J."/>
            <person name="Repkova J."/>
        </authorList>
    </citation>
    <scope>NUCLEOTIDE SEQUENCE [LARGE SCALE GENOMIC DNA]</scope>
    <source>
        <strain evidence="2">cv. 10/8</strain>
        <tissue evidence="1">Leaf</tissue>
    </source>
</reference>
<proteinExistence type="predicted"/>
<dbReference type="EMBL" id="LXQA011067616">
    <property type="protein sequence ID" value="MCI83459.1"/>
    <property type="molecule type" value="Genomic_DNA"/>
</dbReference>
<keyword evidence="2" id="KW-1185">Reference proteome</keyword>
<accession>A0A392V868</accession>
<protein>
    <submittedName>
        <fullName evidence="1">Uncharacterized protein</fullName>
    </submittedName>
</protein>
<name>A0A392V868_9FABA</name>
<sequence>MAVAVTSVKTDVRG</sequence>
<evidence type="ECO:0000313" key="2">
    <source>
        <dbReference type="Proteomes" id="UP000265520"/>
    </source>
</evidence>
<comment type="caution">
    <text evidence="1">The sequence shown here is derived from an EMBL/GenBank/DDBJ whole genome shotgun (WGS) entry which is preliminary data.</text>
</comment>